<accession>A0A0B7B3Q7</accession>
<proteinExistence type="predicted"/>
<sequence>MPIKMFTIFKITQGPLSVLQSLCTASEIFLCKKEIRAYMVTHPSAMMMILSSINIILSQIPRQHRLKHATFNPKICV</sequence>
<protein>
    <submittedName>
        <fullName evidence="1">Uncharacterized protein</fullName>
    </submittedName>
</protein>
<evidence type="ECO:0000313" key="1">
    <source>
        <dbReference type="EMBL" id="CEK86770.1"/>
    </source>
</evidence>
<reference evidence="1" key="1">
    <citation type="submission" date="2014-12" db="EMBL/GenBank/DDBJ databases">
        <title>Insight into the proteome of Arion vulgaris.</title>
        <authorList>
            <person name="Aradska J."/>
            <person name="Bulat T."/>
            <person name="Smidak R."/>
            <person name="Sarate P."/>
            <person name="Gangsoo J."/>
            <person name="Sialana F."/>
            <person name="Bilban M."/>
            <person name="Lubec G."/>
        </authorList>
    </citation>
    <scope>NUCLEOTIDE SEQUENCE</scope>
    <source>
        <tissue evidence="1">Skin</tissue>
    </source>
</reference>
<gene>
    <name evidence="1" type="primary">ORF155626</name>
</gene>
<name>A0A0B7B3Q7_9EUPU</name>
<dbReference type="EMBL" id="HACG01039905">
    <property type="protein sequence ID" value="CEK86770.1"/>
    <property type="molecule type" value="Transcribed_RNA"/>
</dbReference>
<dbReference type="AlphaFoldDB" id="A0A0B7B3Q7"/>
<organism evidence="1">
    <name type="scientific">Arion vulgaris</name>
    <dbReference type="NCBI Taxonomy" id="1028688"/>
    <lineage>
        <taxon>Eukaryota</taxon>
        <taxon>Metazoa</taxon>
        <taxon>Spiralia</taxon>
        <taxon>Lophotrochozoa</taxon>
        <taxon>Mollusca</taxon>
        <taxon>Gastropoda</taxon>
        <taxon>Heterobranchia</taxon>
        <taxon>Euthyneura</taxon>
        <taxon>Panpulmonata</taxon>
        <taxon>Eupulmonata</taxon>
        <taxon>Stylommatophora</taxon>
        <taxon>Helicina</taxon>
        <taxon>Arionoidea</taxon>
        <taxon>Arionidae</taxon>
        <taxon>Arion</taxon>
    </lineage>
</organism>